<reference evidence="1" key="1">
    <citation type="submission" date="2020-04" db="EMBL/GenBank/DDBJ databases">
        <authorList>
            <person name="Chiriac C."/>
            <person name="Salcher M."/>
            <person name="Ghai R."/>
            <person name="Kavagutti S V."/>
        </authorList>
    </citation>
    <scope>NUCLEOTIDE SEQUENCE</scope>
</reference>
<organism evidence="1">
    <name type="scientific">uncultured Caudovirales phage</name>
    <dbReference type="NCBI Taxonomy" id="2100421"/>
    <lineage>
        <taxon>Viruses</taxon>
        <taxon>Duplodnaviria</taxon>
        <taxon>Heunggongvirae</taxon>
        <taxon>Uroviricota</taxon>
        <taxon>Caudoviricetes</taxon>
        <taxon>Peduoviridae</taxon>
        <taxon>Maltschvirus</taxon>
        <taxon>Maltschvirus maltsch</taxon>
    </lineage>
</organism>
<name>A0A6J5KJS7_9CAUD</name>
<sequence>MKIYEIIEHVIVPDQTFDIPSLENGHDQGTINLNMGSQVFVYVKTHGNICQMIAHSGSEIFGFLTLVIVPNRQNLAMAKNAESYVKGKHLLLNLILWAKRQHNLRIISDYELTRDGEKAWQAMAKNIQLNVKIYNFDQDRVYDQNDPSIVRPEQDVADDPNDITWFYIIEHQNKSKFGLNESSYGATSILQPMHYADDSIPDSF</sequence>
<protein>
    <submittedName>
        <fullName evidence="1">Uncharacterized protein</fullName>
    </submittedName>
</protein>
<dbReference type="EMBL" id="LR796167">
    <property type="protein sequence ID" value="CAB4122408.1"/>
    <property type="molecule type" value="Genomic_DNA"/>
</dbReference>
<accession>A0A6J5KJS7</accession>
<gene>
    <name evidence="1" type="ORF">UFOVP29_17</name>
</gene>
<evidence type="ECO:0000313" key="1">
    <source>
        <dbReference type="EMBL" id="CAB4122408.1"/>
    </source>
</evidence>
<proteinExistence type="predicted"/>